<accession>A0A6C0JNG7</accession>
<dbReference type="EMBL" id="MN740432">
    <property type="protein sequence ID" value="QHU06336.1"/>
    <property type="molecule type" value="Genomic_DNA"/>
</dbReference>
<dbReference type="AlphaFoldDB" id="A0A6C0JNG7"/>
<evidence type="ECO:0000313" key="1">
    <source>
        <dbReference type="EMBL" id="QHU06336.1"/>
    </source>
</evidence>
<reference evidence="1" key="1">
    <citation type="journal article" date="2020" name="Nature">
        <title>Giant virus diversity and host interactions through global metagenomics.</title>
        <authorList>
            <person name="Schulz F."/>
            <person name="Roux S."/>
            <person name="Paez-Espino D."/>
            <person name="Jungbluth S."/>
            <person name="Walsh D.A."/>
            <person name="Denef V.J."/>
            <person name="McMahon K.D."/>
            <person name="Konstantinidis K.T."/>
            <person name="Eloe-Fadrosh E.A."/>
            <person name="Kyrpides N.C."/>
            <person name="Woyke T."/>
        </authorList>
    </citation>
    <scope>NUCLEOTIDE SEQUENCE</scope>
    <source>
        <strain evidence="1">GVMAG-M-3300027747-57</strain>
    </source>
</reference>
<protein>
    <submittedName>
        <fullName evidence="1">Uncharacterized protein</fullName>
    </submittedName>
</protein>
<name>A0A6C0JNG7_9ZZZZ</name>
<proteinExistence type="predicted"/>
<organism evidence="1">
    <name type="scientific">viral metagenome</name>
    <dbReference type="NCBI Taxonomy" id="1070528"/>
    <lineage>
        <taxon>unclassified sequences</taxon>
        <taxon>metagenomes</taxon>
        <taxon>organismal metagenomes</taxon>
    </lineage>
</organism>
<sequence length="78" mass="8919">MDEIIICPNCNEPIMIEKINCGIFRHGSYKDTGKQIGPHSSKEKCDSLKQRDLIYGCGKPFQIILQDNKMVVQVCEYI</sequence>